<dbReference type="CDD" id="cd02440">
    <property type="entry name" value="AdoMet_MTases"/>
    <property type="match status" value="1"/>
</dbReference>
<accession>A0ABQ0LNX0</accession>
<feature type="transmembrane region" description="Helical" evidence="20">
    <location>
        <begin position="486"/>
        <end position="504"/>
    </location>
</feature>
<protein>
    <recommendedName>
        <fullName evidence="6">Autophagy-related protein 9</fullName>
    </recommendedName>
</protein>
<evidence type="ECO:0000256" key="17">
    <source>
        <dbReference type="ARBA" id="ARBA00024621"/>
    </source>
</evidence>
<evidence type="ECO:0000256" key="7">
    <source>
        <dbReference type="ARBA" id="ARBA00022448"/>
    </source>
</evidence>
<proteinExistence type="inferred from homology"/>
<keyword evidence="10" id="KW-0072">Autophagy</keyword>
<evidence type="ECO:0000256" key="19">
    <source>
        <dbReference type="SAM" id="MobiDB-lite"/>
    </source>
</evidence>
<keyword evidence="11" id="KW-0333">Golgi apparatus</keyword>
<evidence type="ECO:0000256" key="10">
    <source>
        <dbReference type="ARBA" id="ARBA00023006"/>
    </source>
</evidence>
<feature type="transmembrane region" description="Helical" evidence="20">
    <location>
        <begin position="446"/>
        <end position="466"/>
    </location>
</feature>
<evidence type="ECO:0000256" key="2">
    <source>
        <dbReference type="ARBA" id="ARBA00004477"/>
    </source>
</evidence>
<evidence type="ECO:0000256" key="6">
    <source>
        <dbReference type="ARBA" id="ARBA00018074"/>
    </source>
</evidence>
<evidence type="ECO:0000256" key="18">
    <source>
        <dbReference type="ARBA" id="ARBA00024631"/>
    </source>
</evidence>
<feature type="transmembrane region" description="Helical" evidence="20">
    <location>
        <begin position="363"/>
        <end position="387"/>
    </location>
</feature>
<feature type="transmembrane region" description="Helical" evidence="20">
    <location>
        <begin position="128"/>
        <end position="148"/>
    </location>
</feature>
<dbReference type="Proteomes" id="UP000815677">
    <property type="component" value="Unassembled WGS sequence"/>
</dbReference>
<evidence type="ECO:0000256" key="1">
    <source>
        <dbReference type="ARBA" id="ARBA00004439"/>
    </source>
</evidence>
<evidence type="ECO:0000256" key="20">
    <source>
        <dbReference type="SAM" id="Phobius"/>
    </source>
</evidence>
<dbReference type="Pfam" id="PF13489">
    <property type="entry name" value="Methyltransf_23"/>
    <property type="match status" value="1"/>
</dbReference>
<evidence type="ECO:0000313" key="22">
    <source>
        <dbReference type="Proteomes" id="UP000815677"/>
    </source>
</evidence>
<dbReference type="SUPFAM" id="SSF53335">
    <property type="entry name" value="S-adenosyl-L-methionine-dependent methyltransferases"/>
    <property type="match status" value="1"/>
</dbReference>
<evidence type="ECO:0000256" key="11">
    <source>
        <dbReference type="ARBA" id="ARBA00023034"/>
    </source>
</evidence>
<feature type="compositionally biased region" description="Low complexity" evidence="19">
    <location>
        <begin position="678"/>
        <end position="697"/>
    </location>
</feature>
<comment type="catalytic activity">
    <reaction evidence="16">
        <text>a 1,2-diacyl-sn-glycero-3-phosphoethanolamine(in) = a 1,2-diacyl-sn-glycero-3-phosphoethanolamine(out)</text>
        <dbReference type="Rhea" id="RHEA:38895"/>
        <dbReference type="ChEBI" id="CHEBI:64612"/>
    </reaction>
</comment>
<dbReference type="InterPro" id="IPR029063">
    <property type="entry name" value="SAM-dependent_MTases_sf"/>
</dbReference>
<keyword evidence="22" id="KW-1185">Reference proteome</keyword>
<keyword evidence="8 20" id="KW-0812">Transmembrane</keyword>
<gene>
    <name evidence="21" type="ORF">MCHLO_09789</name>
</gene>
<evidence type="ECO:0000256" key="15">
    <source>
        <dbReference type="ARBA" id="ARBA00024479"/>
    </source>
</evidence>
<feature type="region of interest" description="Disordered" evidence="19">
    <location>
        <begin position="1"/>
        <end position="84"/>
    </location>
</feature>
<feature type="compositionally biased region" description="Low complexity" evidence="19">
    <location>
        <begin position="1"/>
        <end position="11"/>
    </location>
</feature>
<comment type="catalytic activity">
    <reaction evidence="18">
        <text>a 1,2-diacyl-sn-glycero-3-phosphocholine(in) = a 1,2-diacyl-sn-glycero-3-phosphocholine(out)</text>
        <dbReference type="Rhea" id="RHEA:38571"/>
        <dbReference type="ChEBI" id="CHEBI:57643"/>
    </reaction>
</comment>
<evidence type="ECO:0000256" key="16">
    <source>
        <dbReference type="ARBA" id="ARBA00024615"/>
    </source>
</evidence>
<dbReference type="PANTHER" id="PTHR13038:SF10">
    <property type="entry name" value="AUTOPHAGY-RELATED PROTEIN 9"/>
    <property type="match status" value="1"/>
</dbReference>
<name>A0ABQ0LNX0_MYCCL</name>
<keyword evidence="14" id="KW-0968">Cytoplasmic vesicle</keyword>
<organism evidence="21 22">
    <name type="scientific">Mycena chlorophos</name>
    <name type="common">Agaric fungus</name>
    <name type="synonym">Agaricus chlorophos</name>
    <dbReference type="NCBI Taxonomy" id="658473"/>
    <lineage>
        <taxon>Eukaryota</taxon>
        <taxon>Fungi</taxon>
        <taxon>Dikarya</taxon>
        <taxon>Basidiomycota</taxon>
        <taxon>Agaricomycotina</taxon>
        <taxon>Agaricomycetes</taxon>
        <taxon>Agaricomycetidae</taxon>
        <taxon>Agaricales</taxon>
        <taxon>Marasmiineae</taxon>
        <taxon>Mycenaceae</taxon>
        <taxon>Mycena</taxon>
    </lineage>
</organism>
<feature type="region of interest" description="Disordered" evidence="19">
    <location>
        <begin position="752"/>
        <end position="815"/>
    </location>
</feature>
<comment type="catalytic activity">
    <reaction evidence="17">
        <text>a 1,2-diacyl-sn-glycero-3-phospho-(1D-myo-inositol-3-phosphate)(in) = a 1,2-diacyl-sn-glycero-3-phospho-(1D-myo-inositol-3-phosphate)(out)</text>
        <dbReference type="Rhea" id="RHEA:67920"/>
        <dbReference type="ChEBI" id="CHEBI:58088"/>
    </reaction>
</comment>
<keyword evidence="12" id="KW-0445">Lipid transport</keyword>
<evidence type="ECO:0000256" key="5">
    <source>
        <dbReference type="ARBA" id="ARBA00006185"/>
    </source>
</evidence>
<evidence type="ECO:0000256" key="9">
    <source>
        <dbReference type="ARBA" id="ARBA00022989"/>
    </source>
</evidence>
<keyword evidence="7" id="KW-0813">Transport</keyword>
<keyword evidence="13 20" id="KW-0472">Membrane</keyword>
<keyword evidence="9 20" id="KW-1133">Transmembrane helix</keyword>
<comment type="similarity">
    <text evidence="5">Belongs to the ATG9 family.</text>
</comment>
<feature type="transmembrane region" description="Helical" evidence="20">
    <location>
        <begin position="169"/>
        <end position="190"/>
    </location>
</feature>
<sequence>MVETATTATKSSRSKGKGKAKASSAPASVPPPPPPPDARSRPLYSIAGKTLPSVLPLHSPPPNSAPRSESRASTATTSAPPRTTMGGLDAYERALWNWVNVYNLDAFLQEVYFYYEGKGIYSIALSRGLNLLTVGFVIGFSTFLLGCVDYSRIRHETSMKLSDVVVSRCVSRFSGFTLLFFMLFLAFYVWQIVTFVLSISRLVDMYNFYTHLLKIPDEDVQTIAWPEVIPDEDVQTIAWPEVVRRIGAIREENPLTALSSKVSKTSDTTTAKLDAHDIANRILRQENYLIALFNKDLLDLRVPFPAPLKRFFDGDDKLLTRALEWNLRFCLMEYLFDHHGAVRKVFLKSKNRRVLIEGLRRRFIFMGILNAIFAPFIVLYVLMYSFFRYFEEYHKDPSAISGRRYTSYAQWKFREFNELPHLFSRRLKESHPFANMYIGQFPNENLALLMRFVAFISGSFVAVLFLATVLDPDIFVHFEITPHRTVLFYLGVFGSVLAVARGMIPEENRVFDPEFLMTEVIGYTHYMPDDWKDQLHSKRTHAEFGKLFAMKVLIFVEELVSVVLTPFVLWFSLPDCAPAIIDFFREFTVHVDGRGYVCSFAEFNFERHGNVKFGAPAQVQDKRMVSNEGKMEKSFLNFKAANPDWNPSDPSGSLYLSRIADLSASHHPRRRDLGESRMMPQQQQQPDFDPRASSLRQSQRRRVVGAMAGSMLHMSALVGPGGHAMGGASSSSVYGAGGMSLAQTAVLGDSQASIIPPSTPTQASTPRRGASSDIKKEDLSPDGGVGSGLGESYVDGTGAGPAPSASAGHVDPDEEDGNLIEVKSVFMRGPTLMFGPCIPAVSAEIVCSGHDIKIRKTRTGYRVSRMPGLAIEHTPREYQQYPGAQYVLPTDEAEKQRLVLQHHTLRRMFEGRLIFAPVKLSPGHKILETGTGPGVWLLEAAASIDPAVEMTGVDIESRLFPSSPPKNVSFQLGSVLDLPKEWSNTFTLVHQRLLMTALQVPQWPQALGELFRVLKPGGWVQITETTVQVPGPRPERPNLEKISALWGALAAQRNLHVDCAHDMPRLLEDAGFVGMQVESRDIRVGKWAGEDGVAMKSNFMEALRGIKTPILHAGGYGVVSSEAEYDALLEGLADEWEVPQAEKEFEFFVYWAQKPGCL</sequence>
<feature type="region of interest" description="Disordered" evidence="19">
    <location>
        <begin position="666"/>
        <end position="700"/>
    </location>
</feature>
<evidence type="ECO:0000313" key="21">
    <source>
        <dbReference type="EMBL" id="GAT52770.1"/>
    </source>
</evidence>
<dbReference type="InterPro" id="IPR007241">
    <property type="entry name" value="Autophagy-rel_prot_9"/>
</dbReference>
<evidence type="ECO:0000256" key="8">
    <source>
        <dbReference type="ARBA" id="ARBA00022692"/>
    </source>
</evidence>
<evidence type="ECO:0000256" key="12">
    <source>
        <dbReference type="ARBA" id="ARBA00023055"/>
    </source>
</evidence>
<comment type="subcellular location">
    <subcellularLocation>
        <location evidence="1">Cytoplasmic vesicle membrane</location>
        <topology evidence="1">Multi-pass membrane protein</topology>
    </subcellularLocation>
    <subcellularLocation>
        <location evidence="2">Endoplasmic reticulum membrane</location>
        <topology evidence="2">Multi-pass membrane protein</topology>
    </subcellularLocation>
    <subcellularLocation>
        <location evidence="4">Golgi apparatus membrane</location>
        <topology evidence="4">Multi-pass membrane protein</topology>
    </subcellularLocation>
    <subcellularLocation>
        <location evidence="3">Preautophagosomal structure membrane</location>
        <topology evidence="3">Multi-pass membrane protein</topology>
    </subcellularLocation>
</comment>
<evidence type="ECO:0000256" key="13">
    <source>
        <dbReference type="ARBA" id="ARBA00023136"/>
    </source>
</evidence>
<evidence type="ECO:0000256" key="14">
    <source>
        <dbReference type="ARBA" id="ARBA00023329"/>
    </source>
</evidence>
<dbReference type="Pfam" id="PF04109">
    <property type="entry name" value="ATG9"/>
    <property type="match status" value="1"/>
</dbReference>
<evidence type="ECO:0000256" key="4">
    <source>
        <dbReference type="ARBA" id="ARBA00004653"/>
    </source>
</evidence>
<dbReference type="PANTHER" id="PTHR13038">
    <property type="entry name" value="APG9 AUTOPHAGY 9"/>
    <property type="match status" value="1"/>
</dbReference>
<dbReference type="Gene3D" id="3.40.50.150">
    <property type="entry name" value="Vaccinia Virus protein VP39"/>
    <property type="match status" value="1"/>
</dbReference>
<feature type="compositionally biased region" description="Pro residues" evidence="19">
    <location>
        <begin position="28"/>
        <end position="37"/>
    </location>
</feature>
<comment type="catalytic activity">
    <reaction evidence="15">
        <text>a 1,2-diacyl-sn-glycero-3-phospho-L-serine(in) = a 1,2-diacyl-sn-glycero-3-phospho-L-serine(out)</text>
        <dbReference type="Rhea" id="RHEA:38663"/>
        <dbReference type="ChEBI" id="CHEBI:57262"/>
    </reaction>
</comment>
<reference evidence="21" key="1">
    <citation type="submission" date="2014-09" db="EMBL/GenBank/DDBJ databases">
        <title>Genome sequence of the luminous mushroom Mycena chlorophos for searching fungal bioluminescence genes.</title>
        <authorList>
            <person name="Tanaka Y."/>
            <person name="Kasuga D."/>
            <person name="Oba Y."/>
            <person name="Hase S."/>
            <person name="Sato K."/>
            <person name="Oba Y."/>
            <person name="Sakakibara Y."/>
        </authorList>
    </citation>
    <scope>NUCLEOTIDE SEQUENCE</scope>
</reference>
<evidence type="ECO:0000256" key="3">
    <source>
        <dbReference type="ARBA" id="ARBA00004511"/>
    </source>
</evidence>
<dbReference type="EMBL" id="DF847922">
    <property type="protein sequence ID" value="GAT52770.1"/>
    <property type="molecule type" value="Genomic_DNA"/>
</dbReference>
<feature type="compositionally biased region" description="Low complexity" evidence="19">
    <location>
        <begin position="65"/>
        <end position="84"/>
    </location>
</feature>